<dbReference type="EMBL" id="MFBA01000010">
    <property type="protein sequence ID" value="OGD85918.1"/>
    <property type="molecule type" value="Genomic_DNA"/>
</dbReference>
<accession>A0A1F5G250</accession>
<dbReference type="AlphaFoldDB" id="A0A1F5G250"/>
<name>A0A1F5G250_9BACT</name>
<sequence length="76" mass="9284">MSRYSPEEKRDKFRKIAARRTDVVLEKLRILSNCANTQLYSYNDDEVRKIFKAVDDQLNIVKARFQKKRRDKFNWE</sequence>
<evidence type="ECO:0000313" key="2">
    <source>
        <dbReference type="Proteomes" id="UP000177069"/>
    </source>
</evidence>
<reference evidence="1 2" key="1">
    <citation type="journal article" date="2016" name="Nat. Commun.">
        <title>Thousands of microbial genomes shed light on interconnected biogeochemical processes in an aquifer system.</title>
        <authorList>
            <person name="Anantharaman K."/>
            <person name="Brown C.T."/>
            <person name="Hug L.A."/>
            <person name="Sharon I."/>
            <person name="Castelle C.J."/>
            <person name="Probst A.J."/>
            <person name="Thomas B.C."/>
            <person name="Singh A."/>
            <person name="Wilkins M.J."/>
            <person name="Karaoz U."/>
            <person name="Brodie E.L."/>
            <person name="Williams K.H."/>
            <person name="Hubbard S.S."/>
            <person name="Banfield J.F."/>
        </authorList>
    </citation>
    <scope>NUCLEOTIDE SEQUENCE [LARGE SCALE GENOMIC DNA]</scope>
</reference>
<comment type="caution">
    <text evidence="1">The sequence shown here is derived from an EMBL/GenBank/DDBJ whole genome shotgun (WGS) entry which is preliminary data.</text>
</comment>
<organism evidence="1 2">
    <name type="scientific">Candidatus Curtissbacteria bacterium RIFCSPHIGHO2_01_FULL_41_13</name>
    <dbReference type="NCBI Taxonomy" id="1797745"/>
    <lineage>
        <taxon>Bacteria</taxon>
        <taxon>Candidatus Curtissiibacteriota</taxon>
    </lineage>
</organism>
<proteinExistence type="predicted"/>
<protein>
    <submittedName>
        <fullName evidence="1">Uncharacterized protein</fullName>
    </submittedName>
</protein>
<evidence type="ECO:0000313" key="1">
    <source>
        <dbReference type="EMBL" id="OGD85918.1"/>
    </source>
</evidence>
<gene>
    <name evidence="1" type="ORF">A2696_04215</name>
</gene>
<dbReference type="Proteomes" id="UP000177069">
    <property type="component" value="Unassembled WGS sequence"/>
</dbReference>